<feature type="chain" id="PRO_5007866014" evidence="2">
    <location>
        <begin position="22"/>
        <end position="210"/>
    </location>
</feature>
<name>A0A165RU46_9BRAD</name>
<evidence type="ECO:0000313" key="3">
    <source>
        <dbReference type="EMBL" id="KZD23117.1"/>
    </source>
</evidence>
<gene>
    <name evidence="3" type="ORF">A4A58_06895</name>
</gene>
<protein>
    <submittedName>
        <fullName evidence="3">Uncharacterized protein</fullName>
    </submittedName>
</protein>
<dbReference type="AlphaFoldDB" id="A0A165RU46"/>
<proteinExistence type="predicted"/>
<evidence type="ECO:0000313" key="4">
    <source>
        <dbReference type="Proteomes" id="UP000076574"/>
    </source>
</evidence>
<comment type="caution">
    <text evidence="3">The sequence shown here is derived from an EMBL/GenBank/DDBJ whole genome shotgun (WGS) entry which is preliminary data.</text>
</comment>
<evidence type="ECO:0000256" key="1">
    <source>
        <dbReference type="SAM" id="MobiDB-lite"/>
    </source>
</evidence>
<dbReference type="Proteomes" id="UP000076574">
    <property type="component" value="Unassembled WGS sequence"/>
</dbReference>
<evidence type="ECO:0000256" key="2">
    <source>
        <dbReference type="SAM" id="SignalP"/>
    </source>
</evidence>
<dbReference type="RefSeq" id="WP_068733184.1">
    <property type="nucleotide sequence ID" value="NZ_LVYV01000012.1"/>
</dbReference>
<keyword evidence="2" id="KW-0732">Signal</keyword>
<reference evidence="3 4" key="1">
    <citation type="submission" date="2016-03" db="EMBL/GenBank/DDBJ databases">
        <title>Microsymbionts genomes from the relict species Vavilovia formosa (Stev.) Fed.</title>
        <authorList>
            <person name="Kopat V."/>
            <person name="Chirak E."/>
            <person name="Kimeklis A."/>
            <person name="Andronov E."/>
        </authorList>
    </citation>
    <scope>NUCLEOTIDE SEQUENCE [LARGE SCALE GENOMIC DNA]</scope>
    <source>
        <strain evidence="3 4">Vaf07</strain>
    </source>
</reference>
<sequence>MVARYVLGAVLAATVATPALAGSMTAEEARKFVAGKVFAFTCFDGTRGADRVFDDGGAAGAVQFSGSGPARNMRLPGNTLQVRGEAICASIKGIPFEPCFNLNKNDERSFRGSVSGMGFAYCDFRHQGGRGQMLMARSLSAPRSLRAPSTTRSADASAGADNTVTRVSTPRVESSKIDAVGSIKSEPAKEIAKTPEPEKTEALELRKSTN</sequence>
<feature type="compositionally biased region" description="Polar residues" evidence="1">
    <location>
        <begin position="147"/>
        <end position="172"/>
    </location>
</feature>
<accession>A0A165RU46</accession>
<dbReference type="OrthoDB" id="8128744at2"/>
<feature type="signal peptide" evidence="2">
    <location>
        <begin position="1"/>
        <end position="21"/>
    </location>
</feature>
<feature type="region of interest" description="Disordered" evidence="1">
    <location>
        <begin position="140"/>
        <end position="210"/>
    </location>
</feature>
<dbReference type="EMBL" id="LVYV01000012">
    <property type="protein sequence ID" value="KZD23117.1"/>
    <property type="molecule type" value="Genomic_DNA"/>
</dbReference>
<organism evidence="3 4">
    <name type="scientific">Tardiphaga robiniae</name>
    <dbReference type="NCBI Taxonomy" id="943830"/>
    <lineage>
        <taxon>Bacteria</taxon>
        <taxon>Pseudomonadati</taxon>
        <taxon>Pseudomonadota</taxon>
        <taxon>Alphaproteobacteria</taxon>
        <taxon>Hyphomicrobiales</taxon>
        <taxon>Nitrobacteraceae</taxon>
        <taxon>Tardiphaga</taxon>
    </lineage>
</organism>
<keyword evidence="4" id="KW-1185">Reference proteome</keyword>
<feature type="compositionally biased region" description="Basic and acidic residues" evidence="1">
    <location>
        <begin position="186"/>
        <end position="210"/>
    </location>
</feature>